<protein>
    <submittedName>
        <fullName evidence="1">Phage tail protein</fullName>
    </submittedName>
</protein>
<accession>A0A9W6GJ22</accession>
<comment type="caution">
    <text evidence="1">The sequence shown here is derived from an EMBL/GenBank/DDBJ whole genome shotgun (WGS) entry which is preliminary data.</text>
</comment>
<gene>
    <name evidence="1" type="ORF">PM10SUCC1_02760</name>
</gene>
<dbReference type="Proteomes" id="UP001144471">
    <property type="component" value="Unassembled WGS sequence"/>
</dbReference>
<dbReference type="RefSeq" id="WP_281832768.1">
    <property type="nucleotide sequence ID" value="NZ_BSDY01000001.1"/>
</dbReference>
<evidence type="ECO:0000313" key="1">
    <source>
        <dbReference type="EMBL" id="GLI54761.1"/>
    </source>
</evidence>
<dbReference type="Pfam" id="PF09684">
    <property type="entry name" value="Tail_P2_I"/>
    <property type="match status" value="1"/>
</dbReference>
<sequence>MTKIDNLDILKLLPYFMQEDEEVRLIMKVIQEELDLINARERNLFVYGDFQSLNEAVLDELAYQWRTEGYEQTLPKSVKAKLVETSYIVRKTKGTSYAVEKTVQDIHGDFELLEWWQSNMEPYHFKIVGASSPPGNKLTEIYKAIEITKNERSHLEGIIVSNQWEGTNYHGITTHLSLFEKIPFSSEVISEAEKYIGGLNG</sequence>
<proteinExistence type="predicted"/>
<keyword evidence="2" id="KW-1185">Reference proteome</keyword>
<dbReference type="EMBL" id="BSDY01000001">
    <property type="protein sequence ID" value="GLI54761.1"/>
    <property type="molecule type" value="Genomic_DNA"/>
</dbReference>
<organism evidence="1 2">
    <name type="scientific">Propionigenium maris DSM 9537</name>
    <dbReference type="NCBI Taxonomy" id="1123000"/>
    <lineage>
        <taxon>Bacteria</taxon>
        <taxon>Fusobacteriati</taxon>
        <taxon>Fusobacteriota</taxon>
        <taxon>Fusobacteriia</taxon>
        <taxon>Fusobacteriales</taxon>
        <taxon>Fusobacteriaceae</taxon>
        <taxon>Propionigenium</taxon>
    </lineage>
</organism>
<name>A0A9W6GJ22_9FUSO</name>
<dbReference type="InterPro" id="IPR006521">
    <property type="entry name" value="Tail_protein_I"/>
</dbReference>
<dbReference type="NCBIfam" id="TIGR01634">
    <property type="entry name" value="tail_P2_I"/>
    <property type="match status" value="1"/>
</dbReference>
<dbReference type="AlphaFoldDB" id="A0A9W6GJ22"/>
<evidence type="ECO:0000313" key="2">
    <source>
        <dbReference type="Proteomes" id="UP001144471"/>
    </source>
</evidence>
<reference evidence="1" key="1">
    <citation type="submission" date="2022-12" db="EMBL/GenBank/DDBJ databases">
        <title>Reference genome sequencing for broad-spectrum identification of bacterial and archaeal isolates by mass spectrometry.</title>
        <authorList>
            <person name="Sekiguchi Y."/>
            <person name="Tourlousse D.M."/>
        </authorList>
    </citation>
    <scope>NUCLEOTIDE SEQUENCE</scope>
    <source>
        <strain evidence="1">10succ1</strain>
    </source>
</reference>